<organism evidence="1 2">
    <name type="scientific">Hamiltosporidium magnivora</name>
    <dbReference type="NCBI Taxonomy" id="148818"/>
    <lineage>
        <taxon>Eukaryota</taxon>
        <taxon>Fungi</taxon>
        <taxon>Fungi incertae sedis</taxon>
        <taxon>Microsporidia</taxon>
        <taxon>Dubosqiidae</taxon>
        <taxon>Hamiltosporidium</taxon>
    </lineage>
</organism>
<evidence type="ECO:0000313" key="2">
    <source>
        <dbReference type="Proteomes" id="UP000293045"/>
    </source>
</evidence>
<dbReference type="VEuPathDB" id="MicrosporidiaDB:CWI39_0248p0010"/>
<proteinExistence type="predicted"/>
<dbReference type="Proteomes" id="UP000293045">
    <property type="component" value="Unassembled WGS sequence"/>
</dbReference>
<comment type="caution">
    <text evidence="1">The sequence shown here is derived from an EMBL/GenBank/DDBJ whole genome shotgun (WGS) entry which is preliminary data.</text>
</comment>
<accession>A0A4Q9LK91</accession>
<dbReference type="EMBL" id="PIXR01000248">
    <property type="protein sequence ID" value="TBU07935.1"/>
    <property type="molecule type" value="Genomic_DNA"/>
</dbReference>
<reference evidence="1 2" key="1">
    <citation type="submission" date="2017-12" db="EMBL/GenBank/DDBJ databases">
        <authorList>
            <person name="Pombert J.-F."/>
            <person name="Haag K.L."/>
            <person name="Ebert D."/>
        </authorList>
    </citation>
    <scope>NUCLEOTIDE SEQUENCE [LARGE SCALE GENOMIC DNA]</scope>
    <source>
        <strain evidence="1">IL-BN-2</strain>
    </source>
</reference>
<sequence>MKKFHGWPKRLKLKNTKRFGRDQCVIANNRHYRATNSFFGPTNDQDDCFKHANMKNTIPHILDRETIHEVLVENIKTDNSSILIEENGKSSEIKTIPETKEYKHDTIKPGKLDDSSDSVSTYLNIDINKDQQRRNSPNFFRLRKLPNMNFSLYNGKEEQDTGTEPMQTIKIPGIHIQEGNFSSLPDSISPPSIDIPKCSMEEVANNIINYSEKSKLPEILILLEDGYLIKNHISALGTKKYFLILKNLIKIENKILDYFQKNIENFDLSAPQGSILLQLPVFIAIKKTIEERINLAKSDIKNYVTVFFGLQGIESYIKYTDKEVKKILNAPTATDSCNTSDVFLKYLELFSEAKTLIGEKSESVSSGAINNISDKISPVLLAVMFYFDEEEITEIYTLYGSFNTSSSSDSKFLNKKEQEKTIFSNHLIFKIIKYYFDIFDTLYMKKPFKFSSFASNQTKYESLKKKI</sequence>
<evidence type="ECO:0000313" key="1">
    <source>
        <dbReference type="EMBL" id="TBU07935.1"/>
    </source>
</evidence>
<gene>
    <name evidence="1" type="ORF">CWI39_0248p0010</name>
</gene>
<name>A0A4Q9LK91_9MICR</name>
<protein>
    <submittedName>
        <fullName evidence="1">Uncharacterized protein</fullName>
    </submittedName>
</protein>
<dbReference type="VEuPathDB" id="MicrosporidiaDB:CWI36_0138p0050"/>
<dbReference type="AlphaFoldDB" id="A0A4Q9LK91"/>